<evidence type="ECO:0000256" key="7">
    <source>
        <dbReference type="ARBA" id="ARBA00023136"/>
    </source>
</evidence>
<feature type="transmembrane region" description="Helical" evidence="9">
    <location>
        <begin position="15"/>
        <end position="37"/>
    </location>
</feature>
<name>A0A6A1WQQ8_9ROSI</name>
<keyword evidence="6" id="KW-0443">Lipid metabolism</keyword>
<comment type="similarity">
    <text evidence="2">Belongs to the wax synthase family.</text>
</comment>
<dbReference type="InterPro" id="IPR032805">
    <property type="entry name" value="Wax_synthase_dom"/>
</dbReference>
<comment type="subcellular location">
    <subcellularLocation>
        <location evidence="1">Membrane</location>
        <topology evidence="1">Multi-pass membrane protein</topology>
    </subcellularLocation>
</comment>
<evidence type="ECO:0000313" key="11">
    <source>
        <dbReference type="EMBL" id="KAB1226993.1"/>
    </source>
</evidence>
<evidence type="ECO:0000256" key="9">
    <source>
        <dbReference type="SAM" id="Phobius"/>
    </source>
</evidence>
<organism evidence="11 12">
    <name type="scientific">Morella rubra</name>
    <name type="common">Chinese bayberry</name>
    <dbReference type="NCBI Taxonomy" id="262757"/>
    <lineage>
        <taxon>Eukaryota</taxon>
        <taxon>Viridiplantae</taxon>
        <taxon>Streptophyta</taxon>
        <taxon>Embryophyta</taxon>
        <taxon>Tracheophyta</taxon>
        <taxon>Spermatophyta</taxon>
        <taxon>Magnoliopsida</taxon>
        <taxon>eudicotyledons</taxon>
        <taxon>Gunneridae</taxon>
        <taxon>Pentapetalae</taxon>
        <taxon>rosids</taxon>
        <taxon>fabids</taxon>
        <taxon>Fagales</taxon>
        <taxon>Myricaceae</taxon>
        <taxon>Morella</taxon>
    </lineage>
</organism>
<dbReference type="GO" id="GO:0008374">
    <property type="term" value="F:O-acyltransferase activity"/>
    <property type="evidence" value="ECO:0007669"/>
    <property type="project" value="InterPro"/>
</dbReference>
<evidence type="ECO:0000256" key="4">
    <source>
        <dbReference type="ARBA" id="ARBA00022692"/>
    </source>
</evidence>
<keyword evidence="12" id="KW-1185">Reference proteome</keyword>
<dbReference type="GO" id="GO:0016020">
    <property type="term" value="C:membrane"/>
    <property type="evidence" value="ECO:0007669"/>
    <property type="project" value="UniProtKB-SubCell"/>
</dbReference>
<evidence type="ECO:0000256" key="8">
    <source>
        <dbReference type="ARBA" id="ARBA00023315"/>
    </source>
</evidence>
<dbReference type="PANTHER" id="PTHR31595:SF70">
    <property type="entry name" value="LONG-CHAIN-ALCOHOL O-FATTY-ACYLTRANSFERASE 3-RELATED"/>
    <property type="match status" value="1"/>
</dbReference>
<evidence type="ECO:0000256" key="1">
    <source>
        <dbReference type="ARBA" id="ARBA00004141"/>
    </source>
</evidence>
<dbReference type="Proteomes" id="UP000516437">
    <property type="component" value="Chromosome 1"/>
</dbReference>
<keyword evidence="7 9" id="KW-0472">Membrane</keyword>
<keyword evidence="8 11" id="KW-0012">Acyltransferase</keyword>
<gene>
    <name evidence="11" type="ORF">CJ030_MR1G014985</name>
</gene>
<feature type="domain" description="Wax synthase" evidence="10">
    <location>
        <begin position="49"/>
        <end position="135"/>
    </location>
</feature>
<feature type="transmembrane region" description="Helical" evidence="9">
    <location>
        <begin position="127"/>
        <end position="147"/>
    </location>
</feature>
<dbReference type="AlphaFoldDB" id="A0A6A1WQQ8"/>
<evidence type="ECO:0000256" key="2">
    <source>
        <dbReference type="ARBA" id="ARBA00007282"/>
    </source>
</evidence>
<reference evidence="11 12" key="1">
    <citation type="journal article" date="2019" name="Plant Biotechnol. J.">
        <title>The red bayberry genome and genetic basis of sex determination.</title>
        <authorList>
            <person name="Jia H.M."/>
            <person name="Jia H.J."/>
            <person name="Cai Q.L."/>
            <person name="Wang Y."/>
            <person name="Zhao H.B."/>
            <person name="Yang W.F."/>
            <person name="Wang G.Y."/>
            <person name="Li Y.H."/>
            <person name="Zhan D.L."/>
            <person name="Shen Y.T."/>
            <person name="Niu Q.F."/>
            <person name="Chang L."/>
            <person name="Qiu J."/>
            <person name="Zhao L."/>
            <person name="Xie H.B."/>
            <person name="Fu W.Y."/>
            <person name="Jin J."/>
            <person name="Li X.W."/>
            <person name="Jiao Y."/>
            <person name="Zhou C.C."/>
            <person name="Tu T."/>
            <person name="Chai C.Y."/>
            <person name="Gao J.L."/>
            <person name="Fan L.J."/>
            <person name="van de Weg E."/>
            <person name="Wang J.Y."/>
            <person name="Gao Z.S."/>
        </authorList>
    </citation>
    <scope>NUCLEOTIDE SEQUENCE [LARGE SCALE GENOMIC DNA]</scope>
    <source>
        <tissue evidence="11">Leaves</tissue>
    </source>
</reference>
<proteinExistence type="inferred from homology"/>
<keyword evidence="4 9" id="KW-0812">Transmembrane</keyword>
<dbReference type="InterPro" id="IPR044851">
    <property type="entry name" value="Wax_synthase"/>
</dbReference>
<dbReference type="OrthoDB" id="1077582at2759"/>
<protein>
    <submittedName>
        <fullName evidence="11">Long-chain-alcohol O-fatty-acyltransferase</fullName>
    </submittedName>
</protein>
<evidence type="ECO:0000259" key="10">
    <source>
        <dbReference type="Pfam" id="PF13813"/>
    </source>
</evidence>
<sequence>MIIRAYDHRPNMHPFFVSILYCCHLYLGLEILLALAATPARAIFGLELEPQFNEPYLATSLQDFWGRRWNRVSTSILRTTIYNPISSIFTRVVGPSWAPLPAVVAAFVVSGLMHEVIFYYLTRAAPTWEVTWFFVLHGMCVVIEVLVKNAVTHRWQLHQEVSRL</sequence>
<dbReference type="Pfam" id="PF13813">
    <property type="entry name" value="MBOAT_2"/>
    <property type="match status" value="1"/>
</dbReference>
<evidence type="ECO:0000256" key="5">
    <source>
        <dbReference type="ARBA" id="ARBA00022989"/>
    </source>
</evidence>
<feature type="transmembrane region" description="Helical" evidence="9">
    <location>
        <begin position="97"/>
        <end position="121"/>
    </location>
</feature>
<evidence type="ECO:0000313" key="12">
    <source>
        <dbReference type="Proteomes" id="UP000516437"/>
    </source>
</evidence>
<keyword evidence="3 11" id="KW-0808">Transferase</keyword>
<comment type="caution">
    <text evidence="11">The sequence shown here is derived from an EMBL/GenBank/DDBJ whole genome shotgun (WGS) entry which is preliminary data.</text>
</comment>
<accession>A0A6A1WQQ8</accession>
<dbReference type="EMBL" id="RXIC02000019">
    <property type="protein sequence ID" value="KAB1226993.1"/>
    <property type="molecule type" value="Genomic_DNA"/>
</dbReference>
<keyword evidence="5 9" id="KW-1133">Transmembrane helix</keyword>
<evidence type="ECO:0000256" key="6">
    <source>
        <dbReference type="ARBA" id="ARBA00023098"/>
    </source>
</evidence>
<evidence type="ECO:0000256" key="3">
    <source>
        <dbReference type="ARBA" id="ARBA00022679"/>
    </source>
</evidence>
<dbReference type="GO" id="GO:0006629">
    <property type="term" value="P:lipid metabolic process"/>
    <property type="evidence" value="ECO:0007669"/>
    <property type="project" value="UniProtKB-KW"/>
</dbReference>
<dbReference type="PANTHER" id="PTHR31595">
    <property type="entry name" value="LONG-CHAIN-ALCOHOL O-FATTY-ACYLTRANSFERASE 3-RELATED"/>
    <property type="match status" value="1"/>
</dbReference>